<reference evidence="6" key="1">
    <citation type="submission" date="2025-08" db="UniProtKB">
        <authorList>
            <consortium name="RefSeq"/>
        </authorList>
    </citation>
    <scope>IDENTIFICATION</scope>
    <source>
        <tissue evidence="6">Thorax and Abdomen</tissue>
    </source>
</reference>
<evidence type="ECO:0000256" key="1">
    <source>
        <dbReference type="ARBA" id="ARBA00022729"/>
    </source>
</evidence>
<evidence type="ECO:0000256" key="3">
    <source>
        <dbReference type="ARBA" id="ARBA00060902"/>
    </source>
</evidence>
<organism evidence="6">
    <name type="scientific">Neodiprion lecontei</name>
    <name type="common">Redheaded pine sawfly</name>
    <dbReference type="NCBI Taxonomy" id="441921"/>
    <lineage>
        <taxon>Eukaryota</taxon>
        <taxon>Metazoa</taxon>
        <taxon>Ecdysozoa</taxon>
        <taxon>Arthropoda</taxon>
        <taxon>Hexapoda</taxon>
        <taxon>Insecta</taxon>
        <taxon>Pterygota</taxon>
        <taxon>Neoptera</taxon>
        <taxon>Endopterygota</taxon>
        <taxon>Hymenoptera</taxon>
        <taxon>Tenthredinoidea</taxon>
        <taxon>Diprionidae</taxon>
        <taxon>Diprioninae</taxon>
        <taxon>Neodiprion</taxon>
    </lineage>
</organism>
<dbReference type="Proteomes" id="UP000829291">
    <property type="component" value="Chromosome 4"/>
</dbReference>
<keyword evidence="2" id="KW-0090">Biological rhythms</keyword>
<evidence type="ECO:0000313" key="5">
    <source>
        <dbReference type="Proteomes" id="UP000829291"/>
    </source>
</evidence>
<name>A0A6J0CBM4_NEOLC</name>
<dbReference type="GO" id="GO:0005615">
    <property type="term" value="C:extracellular space"/>
    <property type="evidence" value="ECO:0007669"/>
    <property type="project" value="TreeGrafter"/>
</dbReference>
<dbReference type="OrthoDB" id="8185598at2759"/>
<evidence type="ECO:0000313" key="6">
    <source>
        <dbReference type="RefSeq" id="XP_015523619.1"/>
    </source>
</evidence>
<dbReference type="KEGG" id="nlo:107227091"/>
<dbReference type="InParanoid" id="A0A6J0CBM4"/>
<comment type="similarity">
    <text evidence="3">Belongs to the TO family.</text>
</comment>
<sequence length="260" mass="29084">MTRTTFVLVFGFLAAASARDADVSAPLKEPEFLTPEYILPCSRLDPAIDICIQKSLNHLRPYLIRGLPELELPPIEPLTIPELGMQNGQGAVRVSALFKNINAIGPGNFTVSKARADIPNLRIDFHITIPKIELRGRYEVAGNVLLFPIQSQGDFWAVFSEVAAIAQVQGIEEIREGVRYMRISHLMIDFSLGRARFRIVDELNGNNVIGQAMNQFLNENAKEIIEEMRPAASTSIATHFRGFLNKAFTKIPMKVWLHDT</sequence>
<dbReference type="FunFam" id="3.15.10.30:FF:000001">
    <property type="entry name" value="Takeout-like protein 1"/>
    <property type="match status" value="1"/>
</dbReference>
<dbReference type="Pfam" id="PF06585">
    <property type="entry name" value="JHBP"/>
    <property type="match status" value="1"/>
</dbReference>
<dbReference type="PANTHER" id="PTHR11008:SF35">
    <property type="entry name" value="PROTEIN TAKEOUT-LIKE PROTEIN"/>
    <property type="match status" value="1"/>
</dbReference>
<dbReference type="InterPro" id="IPR010562">
    <property type="entry name" value="Haemolymph_juvenile_hormone-bd"/>
</dbReference>
<dbReference type="SMART" id="SM00700">
    <property type="entry name" value="JHBP"/>
    <property type="match status" value="1"/>
</dbReference>
<keyword evidence="5" id="KW-1185">Reference proteome</keyword>
<dbReference type="AlphaFoldDB" id="A0A6J0CBM4"/>
<feature type="chain" id="PRO_5026793601" evidence="4">
    <location>
        <begin position="19"/>
        <end position="260"/>
    </location>
</feature>
<proteinExistence type="inferred from homology"/>
<accession>A0A6J0CBM4</accession>
<evidence type="ECO:0000256" key="2">
    <source>
        <dbReference type="ARBA" id="ARBA00023108"/>
    </source>
</evidence>
<evidence type="ECO:0000256" key="4">
    <source>
        <dbReference type="SAM" id="SignalP"/>
    </source>
</evidence>
<dbReference type="GO" id="GO:0007623">
    <property type="term" value="P:circadian rhythm"/>
    <property type="evidence" value="ECO:0007669"/>
    <property type="project" value="UniProtKB-ARBA"/>
</dbReference>
<dbReference type="PANTHER" id="PTHR11008">
    <property type="entry name" value="PROTEIN TAKEOUT-LIKE PROTEIN"/>
    <property type="match status" value="1"/>
</dbReference>
<dbReference type="Gene3D" id="3.15.10.30">
    <property type="entry name" value="Haemolymph juvenile hormone binding protein"/>
    <property type="match status" value="1"/>
</dbReference>
<dbReference type="InterPro" id="IPR038606">
    <property type="entry name" value="To_sf"/>
</dbReference>
<dbReference type="RefSeq" id="XP_015523619.1">
    <property type="nucleotide sequence ID" value="XM_015668133.2"/>
</dbReference>
<dbReference type="GeneID" id="107227091"/>
<keyword evidence="1 4" id="KW-0732">Signal</keyword>
<feature type="signal peptide" evidence="4">
    <location>
        <begin position="1"/>
        <end position="18"/>
    </location>
</feature>
<gene>
    <name evidence="6" type="primary">LOC107227091</name>
</gene>
<protein>
    <submittedName>
        <fullName evidence="6">Protein takeout</fullName>
    </submittedName>
</protein>